<dbReference type="PANTHER" id="PTHR21064">
    <property type="entry name" value="AMINOGLYCOSIDE PHOSPHOTRANSFERASE DOMAIN-CONTAINING PROTEIN-RELATED"/>
    <property type="match status" value="1"/>
</dbReference>
<dbReference type="RefSeq" id="WP_102522312.1">
    <property type="nucleotide sequence ID" value="NZ_LT960611.1"/>
</dbReference>
<protein>
    <submittedName>
        <fullName evidence="3">Aminoglycoside phosphotransferase</fullName>
    </submittedName>
</protein>
<dbReference type="Proteomes" id="UP000235828">
    <property type="component" value="Chromosome A"/>
</dbReference>
<dbReference type="Gene3D" id="3.90.1200.10">
    <property type="match status" value="1"/>
</dbReference>
<dbReference type="KEGG" id="vta:A1709"/>
<evidence type="ECO:0000256" key="1">
    <source>
        <dbReference type="ARBA" id="ARBA00038240"/>
    </source>
</evidence>
<comment type="similarity">
    <text evidence="1">Belongs to the pseudomonas-type ThrB family.</text>
</comment>
<sequence>MDFYGLTPDQQVENLRHVAINALPLWGLPEDSKVEPIKYRENSVYKVTTEQHGSFALRVHRSGYHSDNALNSELLWMNALREKGICTPKVISSTRGAYVETVTVDQVPEPRQVDLLEWVNCTPLGTIEEGVDEGSMELYKVAGQLMAKLHNETQEWDIPQGFERQHWDTKGMLSEQALWGCGWEHDDLTDEQRDLIVKARDKAGEVLSSIPKGAGSYGLIHCDFLPENLLVDEQGNIHLIDFDDSGFGYHMFDIATTLFWFLGEDSFDKITDEFLHGYLEEREISEEQIALLPWFLFIRGLVYLGWGHTRKETETAIEMAPLVIGAVTQLATQLLED</sequence>
<gene>
    <name evidence="3" type="ORF">VTAP4600_A1709</name>
</gene>
<dbReference type="InterPro" id="IPR002575">
    <property type="entry name" value="Aminoglycoside_PTrfase"/>
</dbReference>
<name>A0A2N8ZCQ7_9VIBR</name>
<keyword evidence="3" id="KW-0808">Transferase</keyword>
<dbReference type="InterPro" id="IPR050249">
    <property type="entry name" value="Pseudomonas-type_ThrB"/>
</dbReference>
<feature type="domain" description="Aminoglycoside phosphotransferase" evidence="2">
    <location>
        <begin position="40"/>
        <end position="282"/>
    </location>
</feature>
<organism evidence="3 4">
    <name type="scientific">Vibrio tapetis subsp. tapetis</name>
    <dbReference type="NCBI Taxonomy" id="1671868"/>
    <lineage>
        <taxon>Bacteria</taxon>
        <taxon>Pseudomonadati</taxon>
        <taxon>Pseudomonadota</taxon>
        <taxon>Gammaproteobacteria</taxon>
        <taxon>Vibrionales</taxon>
        <taxon>Vibrionaceae</taxon>
        <taxon>Vibrio</taxon>
    </lineage>
</organism>
<keyword evidence="4" id="KW-1185">Reference proteome</keyword>
<dbReference type="Gene3D" id="3.30.200.20">
    <property type="entry name" value="Phosphorylase Kinase, domain 1"/>
    <property type="match status" value="1"/>
</dbReference>
<dbReference type="InterPro" id="IPR011009">
    <property type="entry name" value="Kinase-like_dom_sf"/>
</dbReference>
<dbReference type="EMBL" id="LT960611">
    <property type="protein sequence ID" value="SON49688.1"/>
    <property type="molecule type" value="Genomic_DNA"/>
</dbReference>
<dbReference type="Pfam" id="PF01636">
    <property type="entry name" value="APH"/>
    <property type="match status" value="1"/>
</dbReference>
<evidence type="ECO:0000259" key="2">
    <source>
        <dbReference type="Pfam" id="PF01636"/>
    </source>
</evidence>
<evidence type="ECO:0000313" key="3">
    <source>
        <dbReference type="EMBL" id="SON49688.1"/>
    </source>
</evidence>
<dbReference type="AlphaFoldDB" id="A0A2N8ZCQ7"/>
<dbReference type="OrthoDB" id="241498at2"/>
<accession>A0A2N8ZCQ7</accession>
<evidence type="ECO:0000313" key="4">
    <source>
        <dbReference type="Proteomes" id="UP000235828"/>
    </source>
</evidence>
<dbReference type="PANTHER" id="PTHR21064:SF6">
    <property type="entry name" value="AMINOGLYCOSIDE PHOSPHOTRANSFERASE DOMAIN-CONTAINING PROTEIN"/>
    <property type="match status" value="1"/>
</dbReference>
<dbReference type="GO" id="GO:0019202">
    <property type="term" value="F:amino acid kinase activity"/>
    <property type="evidence" value="ECO:0007669"/>
    <property type="project" value="TreeGrafter"/>
</dbReference>
<dbReference type="SUPFAM" id="SSF56112">
    <property type="entry name" value="Protein kinase-like (PK-like)"/>
    <property type="match status" value="1"/>
</dbReference>
<reference evidence="3 4" key="1">
    <citation type="submission" date="2017-10" db="EMBL/GenBank/DDBJ databases">
        <authorList>
            <person name="Banno H."/>
            <person name="Chua N.-H."/>
        </authorList>
    </citation>
    <scope>NUCLEOTIDE SEQUENCE [LARGE SCALE GENOMIC DNA]</scope>
    <source>
        <strain evidence="3">Vibrio tapetis CECT4600</strain>
    </source>
</reference>
<proteinExistence type="inferred from homology"/>